<dbReference type="InterPro" id="IPR005531">
    <property type="entry name" value="Asp23"/>
</dbReference>
<organism evidence="2 3">
    <name type="scientific">Anaerococcus hydrogenalis DSM 7454</name>
    <dbReference type="NCBI Taxonomy" id="561177"/>
    <lineage>
        <taxon>Bacteria</taxon>
        <taxon>Bacillati</taxon>
        <taxon>Bacillota</taxon>
        <taxon>Tissierellia</taxon>
        <taxon>Tissierellales</taxon>
        <taxon>Peptoniphilaceae</taxon>
        <taxon>Anaerococcus</taxon>
    </lineage>
</organism>
<dbReference type="RefSeq" id="WP_004814299.1">
    <property type="nucleotide sequence ID" value="NZ_ABXA01000031.1"/>
</dbReference>
<protein>
    <submittedName>
        <fullName evidence="2">Alkaline shock protein 23</fullName>
    </submittedName>
</protein>
<proteinExistence type="inferred from homology"/>
<dbReference type="PANTHER" id="PTHR34297:SF3">
    <property type="entry name" value="ALKALINE SHOCK PROTEIN 23"/>
    <property type="match status" value="1"/>
</dbReference>
<sequence length="150" mass="16974">MTEKTFDKEYEKGLEKDAEIEQEVSKLSIADKVVAKISRIAVNRVDGILDMKASFFDSVSSVFQSSTEQDTSGVDVEVGEKEAKVNMQIILEYGKSAPRIFEQIKKVVRENVKEMTGLDVITVNVDVVDVMTREEYKAKKSDSDDKKDRR</sequence>
<evidence type="ECO:0000256" key="1">
    <source>
        <dbReference type="ARBA" id="ARBA00005721"/>
    </source>
</evidence>
<evidence type="ECO:0000313" key="3">
    <source>
        <dbReference type="Proteomes" id="UP000005451"/>
    </source>
</evidence>
<comment type="similarity">
    <text evidence="1">Belongs to the asp23 family.</text>
</comment>
<dbReference type="eggNOG" id="COG1302">
    <property type="taxonomic scope" value="Bacteria"/>
</dbReference>
<evidence type="ECO:0000313" key="2">
    <source>
        <dbReference type="EMBL" id="EEB35955.1"/>
    </source>
</evidence>
<dbReference type="AlphaFoldDB" id="B6W9A4"/>
<dbReference type="Pfam" id="PF03780">
    <property type="entry name" value="Asp23"/>
    <property type="match status" value="1"/>
</dbReference>
<comment type="caution">
    <text evidence="2">The sequence shown here is derived from an EMBL/GenBank/DDBJ whole genome shotgun (WGS) entry which is preliminary data.</text>
</comment>
<dbReference type="PANTHER" id="PTHR34297">
    <property type="entry name" value="HYPOTHETICAL CYTOSOLIC PROTEIN-RELATED"/>
    <property type="match status" value="1"/>
</dbReference>
<reference evidence="2 3" key="2">
    <citation type="submission" date="2008-10" db="EMBL/GenBank/DDBJ databases">
        <title>Draft genome sequence of Anaerococcus hydrogenalis (DSM 7454).</title>
        <authorList>
            <person name="Sudarsanam P."/>
            <person name="Ley R."/>
            <person name="Guruge J."/>
            <person name="Turnbaugh P.J."/>
            <person name="Mahowald M."/>
            <person name="Liep D."/>
            <person name="Gordon J."/>
        </authorList>
    </citation>
    <scope>NUCLEOTIDE SEQUENCE [LARGE SCALE GENOMIC DNA]</scope>
    <source>
        <strain evidence="2 3">DSM 7454</strain>
    </source>
</reference>
<name>B6W9A4_9FIRM</name>
<dbReference type="STRING" id="561177.ANHYDRO_01157"/>
<accession>B6W9A4</accession>
<reference evidence="2 3" key="1">
    <citation type="submission" date="2008-09" db="EMBL/GenBank/DDBJ databases">
        <authorList>
            <person name="Fulton L."/>
            <person name="Clifton S."/>
            <person name="Fulton B."/>
            <person name="Xu J."/>
            <person name="Minx P."/>
            <person name="Pepin K.H."/>
            <person name="Johnson M."/>
            <person name="Thiruvilangam P."/>
            <person name="Bhonagiri V."/>
            <person name="Nash W.E."/>
            <person name="Mardis E.R."/>
            <person name="Wilson R.K."/>
        </authorList>
    </citation>
    <scope>NUCLEOTIDE SEQUENCE [LARGE SCALE GENOMIC DNA]</scope>
    <source>
        <strain evidence="2 3">DSM 7454</strain>
    </source>
</reference>
<dbReference type="Proteomes" id="UP000005451">
    <property type="component" value="Unassembled WGS sequence"/>
</dbReference>
<gene>
    <name evidence="2" type="primary">asp</name>
    <name evidence="2" type="ORF">ANHYDRO_01157</name>
</gene>
<dbReference type="EMBL" id="ABXA01000031">
    <property type="protein sequence ID" value="EEB35955.1"/>
    <property type="molecule type" value="Genomic_DNA"/>
</dbReference>